<reference evidence="5 6" key="1">
    <citation type="submission" date="2020-01" db="EMBL/GenBank/DDBJ databases">
        <title>Insect and environment-associated Actinomycetes.</title>
        <authorList>
            <person name="Currrie C."/>
            <person name="Chevrette M."/>
            <person name="Carlson C."/>
            <person name="Stubbendieck R."/>
            <person name="Wendt-Pienkowski E."/>
        </authorList>
    </citation>
    <scope>NUCLEOTIDE SEQUENCE [LARGE SCALE GENOMIC DNA]</scope>
    <source>
        <strain evidence="5 6">SID7739</strain>
    </source>
</reference>
<dbReference type="SUPFAM" id="SSF63829">
    <property type="entry name" value="Calcium-dependent phosphotriesterase"/>
    <property type="match status" value="1"/>
</dbReference>
<accession>A0A6G3TJR1</accession>
<dbReference type="InterPro" id="IPR013658">
    <property type="entry name" value="SGL"/>
</dbReference>
<dbReference type="InterPro" id="IPR005511">
    <property type="entry name" value="SMP-30"/>
</dbReference>
<feature type="binding site" evidence="3">
    <location>
        <position position="17"/>
    </location>
    <ligand>
        <name>a divalent metal cation</name>
        <dbReference type="ChEBI" id="CHEBI:60240"/>
    </ligand>
</feature>
<dbReference type="EMBL" id="JAAGMQ010000817">
    <property type="protein sequence ID" value="NEC36833.1"/>
    <property type="molecule type" value="Genomic_DNA"/>
</dbReference>
<keyword evidence="3" id="KW-0479">Metal-binding</keyword>
<name>A0A6G3TJR1_9ACTN</name>
<keyword evidence="3" id="KW-0862">Zinc</keyword>
<dbReference type="InterPro" id="IPR011042">
    <property type="entry name" value="6-blade_b-propeller_TolB-like"/>
</dbReference>
<feature type="active site" description="Proton donor/acceptor" evidence="2">
    <location>
        <position position="198"/>
    </location>
</feature>
<feature type="binding site" evidence="3">
    <location>
        <position position="102"/>
    </location>
    <ligand>
        <name>substrate</name>
    </ligand>
</feature>
<protein>
    <submittedName>
        <fullName evidence="5">SMP-30/gluconolactonase/LRE family protein</fullName>
    </submittedName>
</protein>
<sequence length="290" mass="30133">MTDLSPLGAPDRLELGEGIRWADGRLVCVDILTGRLLTPDGDGTAPLRTLARLDVPLGAVAPVAGRPGTWIAAAGTGICLLTTGTDPEWLADPERSAPTAMRMNDGCADPHGRFWAGSMAYDGTPDAGSLYRTGPDGSVTRVLDGITIPNGPAFDRNGTTMYLADSARGLVRRYSVDPRDGDLGEGEEFAQVTEGSPDGMTVDAESALWTAVWGAGEVRRYLPDGTLATVLRLPVTQPAGVCLGGDDGHTLHVTTARVGLAAPGPLDGAVFRARVEVPGLPTAAYRSTAT</sequence>
<dbReference type="GO" id="GO:0005509">
    <property type="term" value="F:calcium ion binding"/>
    <property type="evidence" value="ECO:0007669"/>
    <property type="project" value="TreeGrafter"/>
</dbReference>
<dbReference type="PRINTS" id="PR01790">
    <property type="entry name" value="SMP30FAMILY"/>
</dbReference>
<organism evidence="5 6">
    <name type="scientific">Streptomyces rubrogriseus</name>
    <dbReference type="NCBI Taxonomy" id="194673"/>
    <lineage>
        <taxon>Bacteria</taxon>
        <taxon>Bacillati</taxon>
        <taxon>Actinomycetota</taxon>
        <taxon>Actinomycetes</taxon>
        <taxon>Kitasatosporales</taxon>
        <taxon>Streptomycetaceae</taxon>
        <taxon>Streptomyces</taxon>
        <taxon>Streptomyces violaceoruber group</taxon>
    </lineage>
</organism>
<evidence type="ECO:0000256" key="2">
    <source>
        <dbReference type="PIRSR" id="PIRSR605511-1"/>
    </source>
</evidence>
<feature type="binding site" evidence="3">
    <location>
        <position position="104"/>
    </location>
    <ligand>
        <name>substrate</name>
    </ligand>
</feature>
<comment type="similarity">
    <text evidence="1">Belongs to the SMP-30/CGR1 family.</text>
</comment>
<dbReference type="GO" id="GO:0004341">
    <property type="term" value="F:gluconolactonase activity"/>
    <property type="evidence" value="ECO:0007669"/>
    <property type="project" value="TreeGrafter"/>
</dbReference>
<dbReference type="Pfam" id="PF08450">
    <property type="entry name" value="SGL"/>
    <property type="match status" value="1"/>
</dbReference>
<feature type="binding site" evidence="3">
    <location>
        <position position="150"/>
    </location>
    <ligand>
        <name>a divalent metal cation</name>
        <dbReference type="ChEBI" id="CHEBI:60240"/>
    </ligand>
</feature>
<dbReference type="RefSeq" id="WP_164277886.1">
    <property type="nucleotide sequence ID" value="NZ_JAAGMQ010000817.1"/>
</dbReference>
<evidence type="ECO:0000313" key="6">
    <source>
        <dbReference type="Proteomes" id="UP000475666"/>
    </source>
</evidence>
<comment type="caution">
    <text evidence="5">The sequence shown here is derived from an EMBL/GenBank/DDBJ whole genome shotgun (WGS) entry which is preliminary data.</text>
</comment>
<feature type="domain" description="SMP-30/Gluconolactonase/LRE-like region" evidence="4">
    <location>
        <begin position="15"/>
        <end position="257"/>
    </location>
</feature>
<dbReference type="PANTHER" id="PTHR10907">
    <property type="entry name" value="REGUCALCIN"/>
    <property type="match status" value="1"/>
</dbReference>
<dbReference type="PANTHER" id="PTHR10907:SF47">
    <property type="entry name" value="REGUCALCIN"/>
    <property type="match status" value="1"/>
</dbReference>
<evidence type="ECO:0000259" key="4">
    <source>
        <dbReference type="Pfam" id="PF08450"/>
    </source>
</evidence>
<evidence type="ECO:0000256" key="3">
    <source>
        <dbReference type="PIRSR" id="PIRSR605511-2"/>
    </source>
</evidence>
<gene>
    <name evidence="5" type="ORF">G3I66_27235</name>
</gene>
<evidence type="ECO:0000313" key="5">
    <source>
        <dbReference type="EMBL" id="NEC36833.1"/>
    </source>
</evidence>
<proteinExistence type="inferred from homology"/>
<dbReference type="AlphaFoldDB" id="A0A6G3TJR1"/>
<feature type="binding site" evidence="3">
    <location>
        <position position="122"/>
    </location>
    <ligand>
        <name>substrate</name>
    </ligand>
</feature>
<comment type="cofactor">
    <cofactor evidence="3">
        <name>Zn(2+)</name>
        <dbReference type="ChEBI" id="CHEBI:29105"/>
    </cofactor>
    <text evidence="3">Binds 1 divalent metal cation per subunit.</text>
</comment>
<dbReference type="Proteomes" id="UP000475666">
    <property type="component" value="Unassembled WGS sequence"/>
</dbReference>
<evidence type="ECO:0000256" key="1">
    <source>
        <dbReference type="ARBA" id="ARBA00008853"/>
    </source>
</evidence>
<dbReference type="GO" id="GO:0019853">
    <property type="term" value="P:L-ascorbic acid biosynthetic process"/>
    <property type="evidence" value="ECO:0007669"/>
    <property type="project" value="TreeGrafter"/>
</dbReference>
<feature type="binding site" evidence="3">
    <location>
        <position position="198"/>
    </location>
    <ligand>
        <name>a divalent metal cation</name>
        <dbReference type="ChEBI" id="CHEBI:60240"/>
    </ligand>
</feature>
<dbReference type="Gene3D" id="2.120.10.30">
    <property type="entry name" value="TolB, C-terminal domain"/>
    <property type="match status" value="1"/>
</dbReference>